<dbReference type="Gene3D" id="1.20.1530.20">
    <property type="match status" value="1"/>
</dbReference>
<feature type="transmembrane region" description="Helical" evidence="10">
    <location>
        <begin position="314"/>
        <end position="337"/>
    </location>
</feature>
<feature type="transmembrane region" description="Helical" evidence="10">
    <location>
        <begin position="117"/>
        <end position="138"/>
    </location>
</feature>
<comment type="caution">
    <text evidence="13">The sequence shown here is derived from an EMBL/GenBank/DDBJ whole genome shotgun (WGS) entry which is preliminary data.</text>
</comment>
<evidence type="ECO:0000256" key="4">
    <source>
        <dbReference type="ARBA" id="ARBA00022692"/>
    </source>
</evidence>
<accession>A0AAV7EMV2</accession>
<dbReference type="InterPro" id="IPR038770">
    <property type="entry name" value="Na+/solute_symporter_sf"/>
</dbReference>
<keyword evidence="2" id="KW-0813">Transport</keyword>
<evidence type="ECO:0000256" key="5">
    <source>
        <dbReference type="ARBA" id="ARBA00022958"/>
    </source>
</evidence>
<keyword evidence="4 10" id="KW-0812">Transmembrane</keyword>
<dbReference type="InterPro" id="IPR050794">
    <property type="entry name" value="CPA2_transporter"/>
</dbReference>
<organism evidence="13 14">
    <name type="scientific">Aristolochia fimbriata</name>
    <name type="common">White veined hardy Dutchman's pipe vine</name>
    <dbReference type="NCBI Taxonomy" id="158543"/>
    <lineage>
        <taxon>Eukaryota</taxon>
        <taxon>Viridiplantae</taxon>
        <taxon>Streptophyta</taxon>
        <taxon>Embryophyta</taxon>
        <taxon>Tracheophyta</taxon>
        <taxon>Spermatophyta</taxon>
        <taxon>Magnoliopsida</taxon>
        <taxon>Magnoliidae</taxon>
        <taxon>Piperales</taxon>
        <taxon>Aristolochiaceae</taxon>
        <taxon>Aristolochia</taxon>
    </lineage>
</organism>
<evidence type="ECO:0000259" key="11">
    <source>
        <dbReference type="Pfam" id="PF00999"/>
    </source>
</evidence>
<dbReference type="GO" id="GO:0016020">
    <property type="term" value="C:membrane"/>
    <property type="evidence" value="ECO:0007669"/>
    <property type="project" value="UniProtKB-SubCell"/>
</dbReference>
<dbReference type="GO" id="GO:0015297">
    <property type="term" value="F:antiporter activity"/>
    <property type="evidence" value="ECO:0007669"/>
    <property type="project" value="InterPro"/>
</dbReference>
<comment type="similarity">
    <text evidence="9">Belongs to the monovalent cation:proton antiporter 2 (CPA2) transporter (TC 2.A.37) family. CHX (TC 2.A.37.4) subfamily.</text>
</comment>
<evidence type="ECO:0000313" key="13">
    <source>
        <dbReference type="EMBL" id="KAG9450125.1"/>
    </source>
</evidence>
<dbReference type="EMBL" id="JAINDJ010000004">
    <property type="protein sequence ID" value="KAG9450125.1"/>
    <property type="molecule type" value="Genomic_DNA"/>
</dbReference>
<evidence type="ECO:0000256" key="8">
    <source>
        <dbReference type="ARBA" id="ARBA00023136"/>
    </source>
</evidence>
<gene>
    <name evidence="13" type="ORF">H6P81_010090</name>
</gene>
<dbReference type="InterPro" id="IPR057291">
    <property type="entry name" value="CHX17_2nd"/>
</dbReference>
<evidence type="ECO:0000256" key="3">
    <source>
        <dbReference type="ARBA" id="ARBA00022538"/>
    </source>
</evidence>
<dbReference type="Pfam" id="PF00999">
    <property type="entry name" value="Na_H_Exchanger"/>
    <property type="match status" value="1"/>
</dbReference>
<dbReference type="PANTHER" id="PTHR32468">
    <property type="entry name" value="CATION/H + ANTIPORTER"/>
    <property type="match status" value="1"/>
</dbReference>
<evidence type="ECO:0000256" key="2">
    <source>
        <dbReference type="ARBA" id="ARBA00022448"/>
    </source>
</evidence>
<dbReference type="GO" id="GO:0006813">
    <property type="term" value="P:potassium ion transport"/>
    <property type="evidence" value="ECO:0007669"/>
    <property type="project" value="UniProtKB-KW"/>
</dbReference>
<feature type="transmembrane region" description="Helical" evidence="10">
    <location>
        <begin position="61"/>
        <end position="78"/>
    </location>
</feature>
<feature type="transmembrane region" description="Helical" evidence="10">
    <location>
        <begin position="410"/>
        <end position="432"/>
    </location>
</feature>
<dbReference type="InterPro" id="IPR006153">
    <property type="entry name" value="Cation/H_exchanger_TM"/>
</dbReference>
<dbReference type="GO" id="GO:0006885">
    <property type="term" value="P:regulation of pH"/>
    <property type="evidence" value="ECO:0007669"/>
    <property type="project" value="TreeGrafter"/>
</dbReference>
<feature type="transmembrane region" description="Helical" evidence="10">
    <location>
        <begin position="84"/>
        <end position="101"/>
    </location>
</feature>
<evidence type="ECO:0000256" key="7">
    <source>
        <dbReference type="ARBA" id="ARBA00023065"/>
    </source>
</evidence>
<protein>
    <recommendedName>
        <fullName evidence="15">Cation/H+ exchanger domain-containing protein</fullName>
    </recommendedName>
</protein>
<dbReference type="Proteomes" id="UP000825729">
    <property type="component" value="Unassembled WGS sequence"/>
</dbReference>
<reference evidence="13 14" key="1">
    <citation type="submission" date="2021-07" db="EMBL/GenBank/DDBJ databases">
        <title>The Aristolochia fimbriata genome: insights into angiosperm evolution, floral development and chemical biosynthesis.</title>
        <authorList>
            <person name="Jiao Y."/>
        </authorList>
    </citation>
    <scope>NUCLEOTIDE SEQUENCE [LARGE SCALE GENOMIC DNA]</scope>
    <source>
        <strain evidence="13">IBCAS-2021</strain>
        <tissue evidence="13">Leaf</tissue>
    </source>
</reference>
<evidence type="ECO:0000256" key="6">
    <source>
        <dbReference type="ARBA" id="ARBA00022989"/>
    </source>
</evidence>
<evidence type="ECO:0008006" key="15">
    <source>
        <dbReference type="Google" id="ProtNLM"/>
    </source>
</evidence>
<keyword evidence="6 10" id="KW-1133">Transmembrane helix</keyword>
<sequence>MAEGRSNATFLLHPRMTCSIEDTMSTNLYAWFVGLSSLLLSSRILHFFLRMLGQPRIISENIVGIIIGNTNVLSLIEYKSQRMFRILFEYGVMCHFFVLGLEMEPRNLLQRSLPREAILAYSGIGSTYLVVTVLSNIIGKGVDPMDKVKYLVSLALSLSNTSSMVLTRLVTDLKIGKSEIGRTAVKAAVHCDLVTLIVMATYLSVQTNGSHSADHARKTKDFRLDVARTVTVFFMVAAELWIVRRVVNPTIEWINRKHPEGKPIDGRFLFFFFLGLLFMSSVASVLGSNSKMNAFLIGLAMIRDGKLSRQLVKAINIGLGEFFFPFYYAFVGVNMDFSHWKGNKSFFDLVFLVSLGMTGKVLGTLVAALYLGFGVPDAICLGLMLDVKGHYHVLAATNGIEVGVLDKSGYILNVLCVLTTVLYIPLVAVLIVKLQRRKYSKQMLTLQLISPESRLRMMVCVQGPEQVPGMIRLIEATKGAPTSEGLVVHALDLVELTERAAATLTYGSGPEAVEVSDEAIVVMREQITAAYQTYLAGNGNGNRISLRRHLAISNYSNMHLDVCNAAQDAASTFIVMPFHKKQRADGSMDDGNPELRAVNKKVLRHAPCSVGILVDRGLRGTGNFSAAISEDLNVGVVFIGGADDREALCYAGRIAGCPKVVLTVVRLIVTRVFDADDDAGQSGVASRYLKVAEYGFRKNSSRNYLLNPSAATPDEENRLDNECFSMFYDRHIANGRVGYVEKYIGSGPQAVMTLRDLREEIGLNLYIVGLSGRASPVLKAELREWEDCPELGPLGDGLAASDFHFGTSVLVIQQHNPERQAEEDLVQDD</sequence>
<evidence type="ECO:0000256" key="9">
    <source>
        <dbReference type="ARBA" id="ARBA00038341"/>
    </source>
</evidence>
<comment type="subcellular location">
    <subcellularLocation>
        <location evidence="1">Membrane</location>
        <topology evidence="1">Multi-pass membrane protein</topology>
    </subcellularLocation>
</comment>
<evidence type="ECO:0000259" key="12">
    <source>
        <dbReference type="Pfam" id="PF23256"/>
    </source>
</evidence>
<feature type="transmembrane region" description="Helical" evidence="10">
    <location>
        <begin position="268"/>
        <end position="286"/>
    </location>
</feature>
<feature type="transmembrane region" description="Helical" evidence="10">
    <location>
        <begin position="349"/>
        <end position="373"/>
    </location>
</feature>
<keyword evidence="8 10" id="KW-0472">Membrane</keyword>
<keyword evidence="7" id="KW-0406">Ion transport</keyword>
<dbReference type="Pfam" id="PF23256">
    <property type="entry name" value="CHX17_2nd"/>
    <property type="match status" value="1"/>
</dbReference>
<feature type="transmembrane region" description="Helical" evidence="10">
    <location>
        <begin position="29"/>
        <end position="49"/>
    </location>
</feature>
<feature type="domain" description="Cation/H(+) antiporter central" evidence="12">
    <location>
        <begin position="486"/>
        <end position="626"/>
    </location>
</feature>
<dbReference type="PANTHER" id="PTHR32468:SF145">
    <property type="entry name" value="CATION_H(+) ANTIPORTER 28"/>
    <property type="match status" value="1"/>
</dbReference>
<keyword evidence="3" id="KW-0633">Potassium transport</keyword>
<proteinExistence type="inferred from homology"/>
<feature type="transmembrane region" description="Helical" evidence="10">
    <location>
        <begin position="226"/>
        <end position="247"/>
    </location>
</feature>
<evidence type="ECO:0000256" key="10">
    <source>
        <dbReference type="SAM" id="Phobius"/>
    </source>
</evidence>
<dbReference type="GO" id="GO:1902600">
    <property type="term" value="P:proton transmembrane transport"/>
    <property type="evidence" value="ECO:0007669"/>
    <property type="project" value="InterPro"/>
</dbReference>
<name>A0AAV7EMV2_ARIFI</name>
<dbReference type="AlphaFoldDB" id="A0AAV7EMV2"/>
<feature type="domain" description="Cation/H+ exchanger transmembrane" evidence="11">
    <location>
        <begin position="43"/>
        <end position="428"/>
    </location>
</feature>
<evidence type="ECO:0000313" key="14">
    <source>
        <dbReference type="Proteomes" id="UP000825729"/>
    </source>
</evidence>
<dbReference type="GO" id="GO:0012505">
    <property type="term" value="C:endomembrane system"/>
    <property type="evidence" value="ECO:0007669"/>
    <property type="project" value="TreeGrafter"/>
</dbReference>
<keyword evidence="14" id="KW-1185">Reference proteome</keyword>
<evidence type="ECO:0000256" key="1">
    <source>
        <dbReference type="ARBA" id="ARBA00004141"/>
    </source>
</evidence>
<keyword evidence="5" id="KW-0630">Potassium</keyword>